<keyword evidence="1" id="KW-0472">Membrane</keyword>
<feature type="transmembrane region" description="Helical" evidence="1">
    <location>
        <begin position="44"/>
        <end position="64"/>
    </location>
</feature>
<dbReference type="AlphaFoldDB" id="K0S0G2"/>
<evidence type="ECO:0000256" key="1">
    <source>
        <dbReference type="SAM" id="Phobius"/>
    </source>
</evidence>
<keyword evidence="3" id="KW-1185">Reference proteome</keyword>
<dbReference type="EMBL" id="AGNL01024211">
    <property type="protein sequence ID" value="EJK58795.1"/>
    <property type="molecule type" value="Genomic_DNA"/>
</dbReference>
<reference evidence="2 3" key="1">
    <citation type="journal article" date="2012" name="Genome Biol.">
        <title>Genome and low-iron response of an oceanic diatom adapted to chronic iron limitation.</title>
        <authorList>
            <person name="Lommer M."/>
            <person name="Specht M."/>
            <person name="Roy A.S."/>
            <person name="Kraemer L."/>
            <person name="Andreson R."/>
            <person name="Gutowska M.A."/>
            <person name="Wolf J."/>
            <person name="Bergner S.V."/>
            <person name="Schilhabel M.B."/>
            <person name="Klostermeier U.C."/>
            <person name="Beiko R.G."/>
            <person name="Rosenstiel P."/>
            <person name="Hippler M."/>
            <person name="Laroche J."/>
        </authorList>
    </citation>
    <scope>NUCLEOTIDE SEQUENCE [LARGE SCALE GENOMIC DNA]</scope>
    <source>
        <strain evidence="2 3">CCMP1005</strain>
    </source>
</reference>
<organism evidence="2 3">
    <name type="scientific">Thalassiosira oceanica</name>
    <name type="common">Marine diatom</name>
    <dbReference type="NCBI Taxonomy" id="159749"/>
    <lineage>
        <taxon>Eukaryota</taxon>
        <taxon>Sar</taxon>
        <taxon>Stramenopiles</taxon>
        <taxon>Ochrophyta</taxon>
        <taxon>Bacillariophyta</taxon>
        <taxon>Coscinodiscophyceae</taxon>
        <taxon>Thalassiosirophycidae</taxon>
        <taxon>Thalassiosirales</taxon>
        <taxon>Thalassiosiraceae</taxon>
        <taxon>Thalassiosira</taxon>
    </lineage>
</organism>
<keyword evidence="1" id="KW-0812">Transmembrane</keyword>
<accession>K0S0G2</accession>
<evidence type="ECO:0000313" key="3">
    <source>
        <dbReference type="Proteomes" id="UP000266841"/>
    </source>
</evidence>
<name>K0S0G2_THAOC</name>
<sequence>CADPGQTSGADRPSVVLRCIPCTASLRSAAGRSPNVWRRDGRSVRGVSVCVTLLCYVMLCYVMLSLLSTKGIVGATTKQIKLISFPFFRARLCDIVILLAT</sequence>
<protein>
    <submittedName>
        <fullName evidence="2">Uncharacterized protein</fullName>
    </submittedName>
</protein>
<keyword evidence="1" id="KW-1133">Transmembrane helix</keyword>
<comment type="caution">
    <text evidence="2">The sequence shown here is derived from an EMBL/GenBank/DDBJ whole genome shotgun (WGS) entry which is preliminary data.</text>
</comment>
<gene>
    <name evidence="2" type="ORF">THAOC_21049</name>
</gene>
<dbReference type="Proteomes" id="UP000266841">
    <property type="component" value="Unassembled WGS sequence"/>
</dbReference>
<proteinExistence type="predicted"/>
<evidence type="ECO:0000313" key="2">
    <source>
        <dbReference type="EMBL" id="EJK58795.1"/>
    </source>
</evidence>
<feature type="non-terminal residue" evidence="2">
    <location>
        <position position="1"/>
    </location>
</feature>